<dbReference type="InterPro" id="IPR011009">
    <property type="entry name" value="Kinase-like_dom_sf"/>
</dbReference>
<gene>
    <name evidence="3" type="ORF">A11A3_03729</name>
</gene>
<dbReference type="EC" id="2.7.1.-" evidence="1"/>
<dbReference type="GO" id="GO:0009244">
    <property type="term" value="P:lipopolysaccharide core region biosynthetic process"/>
    <property type="evidence" value="ECO:0007669"/>
    <property type="project" value="UniProtKB-UniRule"/>
</dbReference>
<sequence>MTELFLREEFRAAWQGQDPFARVQALDGDVFRSKEGRRTLRFFHAGRPYFLKYHQGVGWGEVIKNLLQGRAPVVSARNEYLASLALAEAGVDTLTPAAYGRRGHNPAAVESFLITDDLVGTVSLEDYCRGWPDQPPPVAQKRRLLHKVMWMAATMHGCGINHRDFYLCHFLLVPESLEQGSSVAQIRCHLIDLHRAGLRRAVPLRWRIKDVAGLFYSAMDIGLTHRDLLRAMALYTGKSWRRTLSEDRSFWLAVRRRAETLYQKDMGREAPRWI</sequence>
<dbReference type="NCBIfam" id="NF011703">
    <property type="entry name" value="PRK15123.1"/>
    <property type="match status" value="1"/>
</dbReference>
<protein>
    <recommendedName>
        <fullName evidence="1">Lipopolysaccharide core heptose(I) kinase</fullName>
        <ecNumber evidence="1">2.7.1.-</ecNumber>
    </recommendedName>
</protein>
<comment type="pathway">
    <text evidence="1">Bacterial outer membrane biogenesis; LPS core biosynthesis.</text>
</comment>
<proteinExistence type="inferred from homology"/>
<dbReference type="PIRSF" id="PIRSF037318">
    <property type="entry name" value="RfaP"/>
    <property type="match status" value="1"/>
</dbReference>
<keyword evidence="1" id="KW-0547">Nucleotide-binding</keyword>
<accession>L0WEK5</accession>
<dbReference type="GO" id="GO:0016301">
    <property type="term" value="F:kinase activity"/>
    <property type="evidence" value="ECO:0007669"/>
    <property type="project" value="UniProtKB-UniRule"/>
</dbReference>
<comment type="similarity">
    <text evidence="1">Belongs to the protein kinase superfamily. KdkA/rfaP family.</text>
</comment>
<keyword evidence="1" id="KW-0808">Transferase</keyword>
<reference evidence="3 4" key="1">
    <citation type="journal article" date="2012" name="J. Bacteriol.">
        <title>Genome Sequence of the Alkane-Degrading Bacterium Alcanivorax hongdengensis Type Strain A-11-3.</title>
        <authorList>
            <person name="Lai Q."/>
            <person name="Shao Z."/>
        </authorList>
    </citation>
    <scope>NUCLEOTIDE SEQUENCE [LARGE SCALE GENOMIC DNA]</scope>
    <source>
        <strain evidence="3 4">A-11-3</strain>
    </source>
</reference>
<dbReference type="GO" id="GO:0005524">
    <property type="term" value="F:ATP binding"/>
    <property type="evidence" value="ECO:0007669"/>
    <property type="project" value="UniProtKB-UniRule"/>
</dbReference>
<keyword evidence="1" id="KW-0067">ATP-binding</keyword>
<keyword evidence="1" id="KW-0448">Lipopolysaccharide biosynthesis</keyword>
<dbReference type="RefSeq" id="WP_008927932.1">
    <property type="nucleotide sequence ID" value="NZ_AMRJ01000003.1"/>
</dbReference>
<dbReference type="InterPro" id="IPR017172">
    <property type="entry name" value="Lsacc_core_hep_kinase_RfaP"/>
</dbReference>
<dbReference type="SUPFAM" id="SSF56112">
    <property type="entry name" value="Protein kinase-like (PK-like)"/>
    <property type="match status" value="1"/>
</dbReference>
<comment type="caution">
    <text evidence="3">The sequence shown here is derived from an EMBL/GenBank/DDBJ whole genome shotgun (WGS) entry which is preliminary data.</text>
</comment>
<evidence type="ECO:0000256" key="2">
    <source>
        <dbReference type="PIRSR" id="PIRSR037318-50"/>
    </source>
</evidence>
<dbReference type="UniPathway" id="UPA00958"/>
<dbReference type="OrthoDB" id="9782725at2"/>
<dbReference type="PATRIC" id="fig|1177179.3.peg.744"/>
<evidence type="ECO:0000313" key="3">
    <source>
        <dbReference type="EMBL" id="EKF75436.1"/>
    </source>
</evidence>
<name>L0WEK5_9GAMM</name>
<dbReference type="AlphaFoldDB" id="L0WEK5"/>
<feature type="active site" evidence="2">
    <location>
        <position position="164"/>
    </location>
</feature>
<dbReference type="Pfam" id="PF06293">
    <property type="entry name" value="Kdo"/>
    <property type="match status" value="1"/>
</dbReference>
<dbReference type="eggNOG" id="COG0515">
    <property type="taxonomic scope" value="Bacteria"/>
</dbReference>
<evidence type="ECO:0000313" key="4">
    <source>
        <dbReference type="Proteomes" id="UP000010164"/>
    </source>
</evidence>
<keyword evidence="1 3" id="KW-0418">Kinase</keyword>
<keyword evidence="4" id="KW-1185">Reference proteome</keyword>
<dbReference type="Proteomes" id="UP000010164">
    <property type="component" value="Unassembled WGS sequence"/>
</dbReference>
<evidence type="ECO:0000256" key="1">
    <source>
        <dbReference type="PIRNR" id="PIRNR037318"/>
    </source>
</evidence>
<dbReference type="STRING" id="1177179.A11A3_03729"/>
<comment type="function">
    <text evidence="1">Kinase involved in the biosynthesis of the core oligosaccharide region of lipopolysaccharide (LPS). Catalyzes the phosphorylation of heptose I (HepI), the first heptose added to the Kdo2-lipid A module.</text>
</comment>
<organism evidence="3 4">
    <name type="scientific">Alcanivorax hongdengensis A-11-3</name>
    <dbReference type="NCBI Taxonomy" id="1177179"/>
    <lineage>
        <taxon>Bacteria</taxon>
        <taxon>Pseudomonadati</taxon>
        <taxon>Pseudomonadota</taxon>
        <taxon>Gammaproteobacteria</taxon>
        <taxon>Oceanospirillales</taxon>
        <taxon>Alcanivoracaceae</taxon>
        <taxon>Alcanivorax</taxon>
    </lineage>
</organism>
<dbReference type="EMBL" id="AMRJ01000003">
    <property type="protein sequence ID" value="EKF75436.1"/>
    <property type="molecule type" value="Genomic_DNA"/>
</dbReference>